<reference evidence="7 8" key="1">
    <citation type="submission" date="2016-10" db="EMBL/GenBank/DDBJ databases">
        <authorList>
            <person name="de Groot N.N."/>
        </authorList>
    </citation>
    <scope>NUCLEOTIDE SEQUENCE [LARGE SCALE GENOMIC DNA]</scope>
    <source>
        <strain evidence="7 8">DSM 17074</strain>
    </source>
</reference>
<dbReference type="InterPro" id="IPR022948">
    <property type="entry name" value="COD_ChbG_bac"/>
</dbReference>
<dbReference type="Proteomes" id="UP000321773">
    <property type="component" value="Unassembled WGS sequence"/>
</dbReference>
<organism evidence="7 8">
    <name type="scientific">Halolactibacillus miurensis</name>
    <dbReference type="NCBI Taxonomy" id="306541"/>
    <lineage>
        <taxon>Bacteria</taxon>
        <taxon>Bacillati</taxon>
        <taxon>Bacillota</taxon>
        <taxon>Bacilli</taxon>
        <taxon>Bacillales</taxon>
        <taxon>Bacillaceae</taxon>
        <taxon>Halolactibacillus</taxon>
    </lineage>
</organism>
<evidence type="ECO:0000256" key="5">
    <source>
        <dbReference type="ARBA" id="ARBA00023277"/>
    </source>
</evidence>
<protein>
    <submittedName>
        <fullName evidence="6">Carbohydrate deacetylase</fullName>
    </submittedName>
</protein>
<dbReference type="STRING" id="306541.SAMN05421668_13021"/>
<dbReference type="NCBIfam" id="NF002559">
    <property type="entry name" value="PRK02134.1"/>
    <property type="match status" value="1"/>
</dbReference>
<gene>
    <name evidence="6" type="ORF">HMI01_23770</name>
    <name evidence="7" type="ORF">SAMN05421668_13021</name>
</gene>
<evidence type="ECO:0000313" key="7">
    <source>
        <dbReference type="EMBL" id="SFT03293.1"/>
    </source>
</evidence>
<dbReference type="OrthoDB" id="9774177at2"/>
<dbReference type="GO" id="GO:0000272">
    <property type="term" value="P:polysaccharide catabolic process"/>
    <property type="evidence" value="ECO:0007669"/>
    <property type="project" value="InterPro"/>
</dbReference>
<comment type="cofactor">
    <cofactor evidence="1">
        <name>Mg(2+)</name>
        <dbReference type="ChEBI" id="CHEBI:18420"/>
    </cofactor>
</comment>
<dbReference type="PANTHER" id="PTHR31609">
    <property type="entry name" value="YDJC DEACETYLASE FAMILY MEMBER"/>
    <property type="match status" value="1"/>
</dbReference>
<evidence type="ECO:0000256" key="2">
    <source>
        <dbReference type="ARBA" id="ARBA00022723"/>
    </source>
</evidence>
<dbReference type="PANTHER" id="PTHR31609:SF1">
    <property type="entry name" value="CARBOHYDRATE DEACETYLASE"/>
    <property type="match status" value="1"/>
</dbReference>
<dbReference type="SUPFAM" id="SSF88713">
    <property type="entry name" value="Glycoside hydrolase/deacetylase"/>
    <property type="match status" value="1"/>
</dbReference>
<name>A0A1I6UPG3_9BACI</name>
<reference evidence="6 9" key="2">
    <citation type="submission" date="2019-07" db="EMBL/GenBank/DDBJ databases">
        <title>Whole genome shotgun sequence of Halolactibacillus miurensis NBRC 100873.</title>
        <authorList>
            <person name="Hosoyama A."/>
            <person name="Uohara A."/>
            <person name="Ohji S."/>
            <person name="Ichikawa N."/>
        </authorList>
    </citation>
    <scope>NUCLEOTIDE SEQUENCE [LARGE SCALE GENOMIC DNA]</scope>
    <source>
        <strain evidence="6 9">NBRC 100873</strain>
    </source>
</reference>
<keyword evidence="2" id="KW-0479">Metal-binding</keyword>
<dbReference type="CDD" id="cd10803">
    <property type="entry name" value="YdjC_EF3048_like"/>
    <property type="match status" value="1"/>
</dbReference>
<dbReference type="AlphaFoldDB" id="A0A1I6UPG3"/>
<evidence type="ECO:0000256" key="3">
    <source>
        <dbReference type="ARBA" id="ARBA00022801"/>
    </source>
</evidence>
<keyword evidence="4" id="KW-0460">Magnesium</keyword>
<dbReference type="Pfam" id="PF04794">
    <property type="entry name" value="YdjC"/>
    <property type="match status" value="1"/>
</dbReference>
<proteinExistence type="predicted"/>
<accession>A0A1I6UPG3</accession>
<evidence type="ECO:0000313" key="6">
    <source>
        <dbReference type="EMBL" id="GEM05389.1"/>
    </source>
</evidence>
<dbReference type="GO" id="GO:0016811">
    <property type="term" value="F:hydrolase activity, acting on carbon-nitrogen (but not peptide) bonds, in linear amides"/>
    <property type="evidence" value="ECO:0007669"/>
    <property type="project" value="InterPro"/>
</dbReference>
<dbReference type="InterPro" id="IPR011330">
    <property type="entry name" value="Glyco_hydro/deAcase_b/a-brl"/>
</dbReference>
<dbReference type="Proteomes" id="UP000199139">
    <property type="component" value="Unassembled WGS sequence"/>
</dbReference>
<dbReference type="EMBL" id="BJWJ01000032">
    <property type="protein sequence ID" value="GEM05389.1"/>
    <property type="molecule type" value="Genomic_DNA"/>
</dbReference>
<dbReference type="EMBL" id="FPAI01000030">
    <property type="protein sequence ID" value="SFT03293.1"/>
    <property type="molecule type" value="Genomic_DNA"/>
</dbReference>
<keyword evidence="5" id="KW-0119">Carbohydrate metabolism</keyword>
<keyword evidence="3" id="KW-0378">Hydrolase</keyword>
<sequence length="232" mass="26507">MKVIINADDFGLTEGINNGIITAHTNGIVTRTTLMMNGMAVDHAIKLAKAHPTLKVGIHLALSYGKPLSEKVDLLVDESHTFKFTKYETNLTPLEIEQVEQEWDTQIQAFLKTGLTLDHIDSHHHVHGWACLQPVVKRLFDKYQLPFRYTEQLENPSDMSLTESLWLDFYGDLAQPNLFEQLLKQQVETIEVMTHPAYVDETLLKTSSYTYERERELDVLTSLNVPEAIELI</sequence>
<evidence type="ECO:0000256" key="4">
    <source>
        <dbReference type="ARBA" id="ARBA00022842"/>
    </source>
</evidence>
<evidence type="ECO:0000256" key="1">
    <source>
        <dbReference type="ARBA" id="ARBA00001946"/>
    </source>
</evidence>
<evidence type="ECO:0000313" key="8">
    <source>
        <dbReference type="Proteomes" id="UP000199139"/>
    </source>
</evidence>
<dbReference type="GO" id="GO:0019213">
    <property type="term" value="F:deacetylase activity"/>
    <property type="evidence" value="ECO:0007669"/>
    <property type="project" value="TreeGrafter"/>
</dbReference>
<keyword evidence="9" id="KW-1185">Reference proteome</keyword>
<dbReference type="InterPro" id="IPR006879">
    <property type="entry name" value="YdjC-like"/>
</dbReference>
<dbReference type="Gene3D" id="3.20.20.370">
    <property type="entry name" value="Glycoside hydrolase/deacetylase"/>
    <property type="match status" value="1"/>
</dbReference>
<evidence type="ECO:0000313" key="9">
    <source>
        <dbReference type="Proteomes" id="UP000321773"/>
    </source>
</evidence>
<dbReference type="GO" id="GO:0046872">
    <property type="term" value="F:metal ion binding"/>
    <property type="evidence" value="ECO:0007669"/>
    <property type="project" value="UniProtKB-KW"/>
</dbReference>
<dbReference type="RefSeq" id="WP_062319763.1">
    <property type="nucleotide sequence ID" value="NZ_BJWJ01000032.1"/>
</dbReference>